<gene>
    <name evidence="1" type="ORF">AVDCRST_MAG79-3126</name>
</gene>
<proteinExistence type="predicted"/>
<protein>
    <submittedName>
        <fullName evidence="1">Uncharacterized protein</fullName>
    </submittedName>
</protein>
<name>A0A6J4US37_9ACTN</name>
<sequence length="70" mass="7372">YALRTLGAAGYRRAAADAAAALTARFGSPDPSTWRAPRAIVEPEVQGLATPPPIPLQNRGTFEIAVELGR</sequence>
<organism evidence="1">
    <name type="scientific">uncultured Thermoleophilia bacterium</name>
    <dbReference type="NCBI Taxonomy" id="1497501"/>
    <lineage>
        <taxon>Bacteria</taxon>
        <taxon>Bacillati</taxon>
        <taxon>Actinomycetota</taxon>
        <taxon>Thermoleophilia</taxon>
        <taxon>environmental samples</taxon>
    </lineage>
</organism>
<dbReference type="EMBL" id="CADCWC010000502">
    <property type="protein sequence ID" value="CAA9556469.1"/>
    <property type="molecule type" value="Genomic_DNA"/>
</dbReference>
<dbReference type="AlphaFoldDB" id="A0A6J4US37"/>
<accession>A0A6J4US37</accession>
<reference evidence="1" key="1">
    <citation type="submission" date="2020-02" db="EMBL/GenBank/DDBJ databases">
        <authorList>
            <person name="Meier V. D."/>
        </authorList>
    </citation>
    <scope>NUCLEOTIDE SEQUENCE</scope>
    <source>
        <strain evidence="1">AVDCRST_MAG79</strain>
    </source>
</reference>
<feature type="non-terminal residue" evidence="1">
    <location>
        <position position="1"/>
    </location>
</feature>
<evidence type="ECO:0000313" key="1">
    <source>
        <dbReference type="EMBL" id="CAA9556469.1"/>
    </source>
</evidence>